<evidence type="ECO:0000259" key="5">
    <source>
        <dbReference type="PROSITE" id="PS50931"/>
    </source>
</evidence>
<comment type="similarity">
    <text evidence="1">Belongs to the LysR transcriptional regulatory family.</text>
</comment>
<dbReference type="PRINTS" id="PR00039">
    <property type="entry name" value="HTHLYSR"/>
</dbReference>
<evidence type="ECO:0000256" key="2">
    <source>
        <dbReference type="ARBA" id="ARBA00023015"/>
    </source>
</evidence>
<keyword evidence="3" id="KW-0238">DNA-binding</keyword>
<evidence type="ECO:0000256" key="3">
    <source>
        <dbReference type="ARBA" id="ARBA00023125"/>
    </source>
</evidence>
<dbReference type="GO" id="GO:0005829">
    <property type="term" value="C:cytosol"/>
    <property type="evidence" value="ECO:0007669"/>
    <property type="project" value="TreeGrafter"/>
</dbReference>
<comment type="caution">
    <text evidence="6">The sequence shown here is derived from an EMBL/GenBank/DDBJ whole genome shotgun (WGS) entry which is preliminary data.</text>
</comment>
<organism evidence="6 7">
    <name type="scientific">Arthrobacter mobilis</name>
    <dbReference type="NCBI Taxonomy" id="2724944"/>
    <lineage>
        <taxon>Bacteria</taxon>
        <taxon>Bacillati</taxon>
        <taxon>Actinomycetota</taxon>
        <taxon>Actinomycetes</taxon>
        <taxon>Micrococcales</taxon>
        <taxon>Micrococcaceae</taxon>
        <taxon>Arthrobacter</taxon>
    </lineage>
</organism>
<dbReference type="Pfam" id="PF00126">
    <property type="entry name" value="HTH_1"/>
    <property type="match status" value="1"/>
</dbReference>
<dbReference type="EMBL" id="JAAZSQ010000013">
    <property type="protein sequence ID" value="NKX55579.1"/>
    <property type="molecule type" value="Genomic_DNA"/>
</dbReference>
<dbReference type="InterPro" id="IPR005119">
    <property type="entry name" value="LysR_subst-bd"/>
</dbReference>
<evidence type="ECO:0000256" key="4">
    <source>
        <dbReference type="ARBA" id="ARBA00023163"/>
    </source>
</evidence>
<evidence type="ECO:0000313" key="6">
    <source>
        <dbReference type="EMBL" id="NKX55579.1"/>
    </source>
</evidence>
<dbReference type="RefSeq" id="WP_168487201.1">
    <property type="nucleotide sequence ID" value="NZ_JAAZSQ010000013.1"/>
</dbReference>
<dbReference type="SUPFAM" id="SSF46785">
    <property type="entry name" value="Winged helix' DNA-binding domain"/>
    <property type="match status" value="1"/>
</dbReference>
<dbReference type="InterPro" id="IPR036388">
    <property type="entry name" value="WH-like_DNA-bd_sf"/>
</dbReference>
<evidence type="ECO:0000313" key="7">
    <source>
        <dbReference type="Proteomes" id="UP000544090"/>
    </source>
</evidence>
<dbReference type="Gene3D" id="3.40.190.290">
    <property type="match status" value="1"/>
</dbReference>
<dbReference type="AlphaFoldDB" id="A0A7X6HEC5"/>
<dbReference type="Gene3D" id="1.10.10.10">
    <property type="entry name" value="Winged helix-like DNA-binding domain superfamily/Winged helix DNA-binding domain"/>
    <property type="match status" value="1"/>
</dbReference>
<evidence type="ECO:0000256" key="1">
    <source>
        <dbReference type="ARBA" id="ARBA00009437"/>
    </source>
</evidence>
<proteinExistence type="inferred from homology"/>
<keyword evidence="2" id="KW-0805">Transcription regulation</keyword>
<dbReference type="PROSITE" id="PS50931">
    <property type="entry name" value="HTH_LYSR"/>
    <property type="match status" value="1"/>
</dbReference>
<dbReference type="Proteomes" id="UP000544090">
    <property type="component" value="Unassembled WGS sequence"/>
</dbReference>
<reference evidence="6 7" key="1">
    <citation type="submission" date="2020-04" db="EMBL/GenBank/DDBJ databases">
        <title>Arthrobacter sp. nov.</title>
        <authorList>
            <person name="Liu S."/>
        </authorList>
    </citation>
    <scope>NUCLEOTIDE SEQUENCE [LARGE SCALE GENOMIC DNA]</scope>
    <source>
        <strain evidence="6 7">E918</strain>
    </source>
</reference>
<feature type="domain" description="HTH lysR-type" evidence="5">
    <location>
        <begin position="11"/>
        <end position="68"/>
    </location>
</feature>
<dbReference type="Pfam" id="PF03466">
    <property type="entry name" value="LysR_substrate"/>
    <property type="match status" value="1"/>
</dbReference>
<gene>
    <name evidence="6" type="ORF">HGG74_13740</name>
</gene>
<dbReference type="InterPro" id="IPR036390">
    <property type="entry name" value="WH_DNA-bd_sf"/>
</dbReference>
<sequence length="327" mass="35283">MDIRSLLNGQLKLRHLVLVLTIAEQGSIVAAAKELYVTQPVISRGLREVEEVLGAPLFERTARGVRPTAFAEVFIEHARAVVGHLQQATQHIAELADATVGSVTIGTHVAGANLLVPRAIARLKQERPKVGVYVREATPDRLANGLVSGDIDVVVGRLTPRPDMTDLRQVALYHEPFRVVARSGHPVFDLDHTSLPVLRGYPWVMPVAQTALRGELERAFAREHLELPEQQVDCSSPLALRTIVAETDFLAVQPYTIAVADPLLHIVDVRLKGIGQTVGVTTLPDRPPSPSAALLLRCFEEVATDIRKSIGATTGTGQAVPAGAAMP</sequence>
<protein>
    <submittedName>
        <fullName evidence="6">LysR family transcriptional regulator</fullName>
    </submittedName>
</protein>
<dbReference type="GO" id="GO:0003677">
    <property type="term" value="F:DNA binding"/>
    <property type="evidence" value="ECO:0007669"/>
    <property type="project" value="UniProtKB-KW"/>
</dbReference>
<dbReference type="GO" id="GO:0003700">
    <property type="term" value="F:DNA-binding transcription factor activity"/>
    <property type="evidence" value="ECO:0007669"/>
    <property type="project" value="InterPro"/>
</dbReference>
<name>A0A7X6HEC5_9MICC</name>
<dbReference type="PANTHER" id="PTHR30419:SF8">
    <property type="entry name" value="NITROGEN ASSIMILATION TRANSCRIPTIONAL ACTIVATOR-RELATED"/>
    <property type="match status" value="1"/>
</dbReference>
<dbReference type="InterPro" id="IPR000847">
    <property type="entry name" value="LysR_HTH_N"/>
</dbReference>
<dbReference type="SUPFAM" id="SSF53850">
    <property type="entry name" value="Periplasmic binding protein-like II"/>
    <property type="match status" value="1"/>
</dbReference>
<keyword evidence="4" id="KW-0804">Transcription</keyword>
<dbReference type="PANTHER" id="PTHR30419">
    <property type="entry name" value="HTH-TYPE TRANSCRIPTIONAL REGULATOR YBHD"/>
    <property type="match status" value="1"/>
</dbReference>
<keyword evidence="7" id="KW-1185">Reference proteome</keyword>
<accession>A0A7X6HEC5</accession>
<dbReference type="InterPro" id="IPR050950">
    <property type="entry name" value="HTH-type_LysR_regulators"/>
</dbReference>